<reference evidence="1 2" key="1">
    <citation type="submission" date="2020-08" db="EMBL/GenBank/DDBJ databases">
        <authorList>
            <person name="Canfield G.S."/>
            <person name="Duerkop B.A."/>
        </authorList>
    </citation>
    <scope>NUCLEOTIDE SEQUENCE [LARGE SCALE GENOMIC DNA]</scope>
</reference>
<evidence type="ECO:0000313" key="1">
    <source>
        <dbReference type="EMBL" id="QOC57536.1"/>
    </source>
</evidence>
<dbReference type="SUPFAM" id="SSF52540">
    <property type="entry name" value="P-loop containing nucleoside triphosphate hydrolases"/>
    <property type="match status" value="1"/>
</dbReference>
<dbReference type="EMBL" id="MT939241">
    <property type="protein sequence ID" value="QOC57536.1"/>
    <property type="molecule type" value="Genomic_DNA"/>
</dbReference>
<dbReference type="Proteomes" id="UP000516647">
    <property type="component" value="Segment"/>
</dbReference>
<keyword evidence="1" id="KW-0808">Transferase</keyword>
<name>A0A7L7SMG2_9CAUD</name>
<dbReference type="Gene3D" id="3.40.50.300">
    <property type="entry name" value="P-loop containing nucleotide triphosphate hydrolases"/>
    <property type="match status" value="1"/>
</dbReference>
<dbReference type="InterPro" id="IPR027417">
    <property type="entry name" value="P-loop_NTPase"/>
</dbReference>
<gene>
    <name evidence="1" type="ORF">phi9183_ORF043</name>
</gene>
<protein>
    <submittedName>
        <fullName evidence="1">Thymidylate kinase</fullName>
    </submittedName>
</protein>
<keyword evidence="2" id="KW-1185">Reference proteome</keyword>
<organism evidence="1 2">
    <name type="scientific">Enterococcus phage 9183</name>
    <dbReference type="NCBI Taxonomy" id="2763102"/>
    <lineage>
        <taxon>Viruses</taxon>
        <taxon>Duplodnaviria</taxon>
        <taxon>Heunggongvirae</taxon>
        <taxon>Uroviricota</taxon>
        <taxon>Caudoviricetes</taxon>
        <taxon>Andrewesvirinae</taxon>
        <taxon>Denvervirus</taxon>
        <taxon>Denvervirus dv9183</taxon>
    </lineage>
</organism>
<proteinExistence type="predicted"/>
<accession>A0A7L7SMG2</accession>
<keyword evidence="1" id="KW-0418">Kinase</keyword>
<evidence type="ECO:0000313" key="2">
    <source>
        <dbReference type="Proteomes" id="UP000516647"/>
    </source>
</evidence>
<dbReference type="GO" id="GO:0016301">
    <property type="term" value="F:kinase activity"/>
    <property type="evidence" value="ECO:0007669"/>
    <property type="project" value="UniProtKB-KW"/>
</dbReference>
<sequence length="172" mass="20122">MSINIVLDGPKACGKSTIANMIINELGNWKYIHSDSQTKNDLEYHLDLLNQGENTVLDRFSFGEVIYSKVYDRKCKLTPSEFLKTVTRENTIYVVLYSSSMILLEERIVRRGRKTEDEELSLVSSSNSLFIRCATWMQDQPYSVRKRYLTFDVAKYTAEEIFEKIKEKMEEF</sequence>